<proteinExistence type="inferred from homology"/>
<dbReference type="SUPFAM" id="SSF89957">
    <property type="entry name" value="MTH1187/YkoF-like"/>
    <property type="match status" value="1"/>
</dbReference>
<reference evidence="3" key="1">
    <citation type="submission" date="2015-01" db="EMBL/GenBank/DDBJ databases">
        <title>Comparative genome analysis of Bacillus coagulans HM-08, Clostridium butyricum HM-68, Bacillus subtilis HM-66 and Bacillus licheniformis BL-09.</title>
        <authorList>
            <person name="Zhang H."/>
        </authorList>
    </citation>
    <scope>NUCLEOTIDE SEQUENCE [LARGE SCALE GENOMIC DNA]</scope>
    <source>
        <strain evidence="3">HM-08</strain>
    </source>
</reference>
<reference evidence="4 6" key="3">
    <citation type="submission" date="2016-01" db="EMBL/GenBank/DDBJ databases">
        <title>Genome Sequences of Twelve Sporeforming Bacillus Species Isolated from Foods.</title>
        <authorList>
            <person name="Berendsen E.M."/>
            <person name="Wells-Bennik M.H."/>
            <person name="Krawcyk A.O."/>
            <person name="De Jong A."/>
            <person name="Holsappel S."/>
            <person name="Eijlander R.T."/>
            <person name="Kuipers O.P."/>
        </authorList>
    </citation>
    <scope>NUCLEOTIDE SEQUENCE [LARGE SCALE GENOMIC DNA]</scope>
    <source>
        <strain evidence="4 6">B4098</strain>
    </source>
</reference>
<dbReference type="STRING" id="1398.AB434_1965"/>
<dbReference type="Proteomes" id="UP000075288">
    <property type="component" value="Unassembled WGS sequence"/>
</dbReference>
<dbReference type="EMBL" id="CP010525">
    <property type="protein sequence ID" value="AJO24150.1"/>
    <property type="molecule type" value="Genomic_DNA"/>
</dbReference>
<dbReference type="Gene3D" id="3.30.70.930">
    <property type="match status" value="1"/>
</dbReference>
<gene>
    <name evidence="4" type="ORF">B4098_0662</name>
    <name evidence="3" type="ORF">SB48_HM08orf05376</name>
</gene>
<dbReference type="InterPro" id="IPR002767">
    <property type="entry name" value="Thiamine_BP"/>
</dbReference>
<evidence type="ECO:0000313" key="5">
    <source>
        <dbReference type="Proteomes" id="UP000032024"/>
    </source>
</evidence>
<dbReference type="InterPro" id="IPR051614">
    <property type="entry name" value="UPF0045_domain"/>
</dbReference>
<evidence type="ECO:0000259" key="2">
    <source>
        <dbReference type="Pfam" id="PF01910"/>
    </source>
</evidence>
<dbReference type="PANTHER" id="PTHR33777">
    <property type="entry name" value="UPF0045 PROTEIN ECM15"/>
    <property type="match status" value="1"/>
</dbReference>
<dbReference type="InterPro" id="IPR029756">
    <property type="entry name" value="MTH1187/YkoF-like"/>
</dbReference>
<reference evidence="5" key="2">
    <citation type="submission" date="2015-01" db="EMBL/GenBank/DDBJ databases">
        <title>Comparative genome analysis of Bacillus coagulans HM-08, Clostridium butyricum HM-68, Bacillus subtilis HM-66 and Bacillus paralicheniformis BL-09.</title>
        <authorList>
            <person name="Zhang H."/>
        </authorList>
    </citation>
    <scope>NUCLEOTIDE SEQUENCE [LARGE SCALE GENOMIC DNA]</scope>
    <source>
        <strain evidence="5">HM-08</strain>
    </source>
</reference>
<feature type="domain" description="Thiamine-binding protein" evidence="2">
    <location>
        <begin position="119"/>
        <end position="208"/>
    </location>
</feature>
<evidence type="ECO:0000313" key="4">
    <source>
        <dbReference type="EMBL" id="KYC63318.1"/>
    </source>
</evidence>
<dbReference type="Proteomes" id="UP000032024">
    <property type="component" value="Chromosome"/>
</dbReference>
<dbReference type="NCBIfam" id="TIGR00106">
    <property type="entry name" value="MTH1187 family thiamine-binding protein"/>
    <property type="match status" value="1"/>
</dbReference>
<evidence type="ECO:0000256" key="1">
    <source>
        <dbReference type="ARBA" id="ARBA00010272"/>
    </source>
</evidence>
<sequence>MLRKAVKNPRYLNAPIFTKAGKGRLAHRTILLKIFCQKGWLSCYNKITRKKSRGAGLAERMPLCIDPSPDLDNASVGSLILKHVSACFGWTGFLAHAMKAFLFEKKEENLMEKSNQVTVSFSVVPHIKSDDLYGVVDRAIEVVQNAGVRYEVGAMETTMEGDLDELLEIIKKAQDACVQAGAIDVLTSIKIHYRPSTGVTMDEKIAKYREQTPQPVR</sequence>
<protein>
    <recommendedName>
        <fullName evidence="2">Thiamine-binding protein domain-containing protein</fullName>
    </recommendedName>
</protein>
<comment type="similarity">
    <text evidence="1">Belongs to the UPF0045 family.</text>
</comment>
<dbReference type="PATRIC" id="fig|1398.18.peg.3315"/>
<name>A0A0C5CF11_HEYCO</name>
<dbReference type="Pfam" id="PF01910">
    <property type="entry name" value="Thiamine_BP"/>
    <property type="match status" value="1"/>
</dbReference>
<evidence type="ECO:0000313" key="6">
    <source>
        <dbReference type="Proteomes" id="UP000075288"/>
    </source>
</evidence>
<dbReference type="GO" id="GO:0005829">
    <property type="term" value="C:cytosol"/>
    <property type="evidence" value="ECO:0007669"/>
    <property type="project" value="TreeGrafter"/>
</dbReference>
<dbReference type="AlphaFoldDB" id="A0A0C5CF11"/>
<evidence type="ECO:0000313" key="3">
    <source>
        <dbReference type="EMBL" id="AJO24150.1"/>
    </source>
</evidence>
<keyword evidence="5" id="KW-1185">Reference proteome</keyword>
<accession>A0A0C5CF11</accession>
<dbReference type="EMBL" id="LQYG01000040">
    <property type="protein sequence ID" value="KYC63318.1"/>
    <property type="molecule type" value="Genomic_DNA"/>
</dbReference>
<dbReference type="PANTHER" id="PTHR33777:SF1">
    <property type="entry name" value="UPF0045 PROTEIN ECM15"/>
    <property type="match status" value="1"/>
</dbReference>
<organism evidence="4 6">
    <name type="scientific">Heyndrickxia coagulans</name>
    <name type="common">Weizmannia coagulans</name>
    <dbReference type="NCBI Taxonomy" id="1398"/>
    <lineage>
        <taxon>Bacteria</taxon>
        <taxon>Bacillati</taxon>
        <taxon>Bacillota</taxon>
        <taxon>Bacilli</taxon>
        <taxon>Bacillales</taxon>
        <taxon>Bacillaceae</taxon>
        <taxon>Heyndrickxia</taxon>
    </lineage>
</organism>